<keyword evidence="9" id="KW-1185">Reference proteome</keyword>
<dbReference type="EMBL" id="JAEPRA010000013">
    <property type="protein sequence ID" value="KAG2176697.1"/>
    <property type="molecule type" value="Genomic_DNA"/>
</dbReference>
<dbReference type="InterPro" id="IPR019821">
    <property type="entry name" value="Kinesin_motor_CS"/>
</dbReference>
<dbReference type="GO" id="GO:0008017">
    <property type="term" value="F:microtubule binding"/>
    <property type="evidence" value="ECO:0007669"/>
    <property type="project" value="InterPro"/>
</dbReference>
<gene>
    <name evidence="8" type="ORF">INT44_007361</name>
</gene>
<dbReference type="InterPro" id="IPR036961">
    <property type="entry name" value="Kinesin_motor_dom_sf"/>
</dbReference>
<reference evidence="8" key="1">
    <citation type="submission" date="2020-12" db="EMBL/GenBank/DDBJ databases">
        <title>Metabolic potential, ecology and presence of endohyphal bacteria is reflected in genomic diversity of Mucoromycotina.</title>
        <authorList>
            <person name="Muszewska A."/>
            <person name="Okrasinska A."/>
            <person name="Steczkiewicz K."/>
            <person name="Drgas O."/>
            <person name="Orlowska M."/>
            <person name="Perlinska-Lenart U."/>
            <person name="Aleksandrzak-Piekarczyk T."/>
            <person name="Szatraj K."/>
            <person name="Zielenkiewicz U."/>
            <person name="Pilsyk S."/>
            <person name="Malc E."/>
            <person name="Mieczkowski P."/>
            <person name="Kruszewska J.S."/>
            <person name="Biernat P."/>
            <person name="Pawlowska J."/>
        </authorList>
    </citation>
    <scope>NUCLEOTIDE SEQUENCE</scope>
    <source>
        <strain evidence="8">WA0000051536</strain>
    </source>
</reference>
<dbReference type="Pfam" id="PF00225">
    <property type="entry name" value="Kinesin"/>
    <property type="match status" value="1"/>
</dbReference>
<dbReference type="PROSITE" id="PS50067">
    <property type="entry name" value="KINESIN_MOTOR_2"/>
    <property type="match status" value="1"/>
</dbReference>
<dbReference type="PANTHER" id="PTHR24115:SF1008">
    <property type="entry name" value="KINESIN-LIKE PROTEIN SUBITO"/>
    <property type="match status" value="1"/>
</dbReference>
<dbReference type="InterPro" id="IPR001752">
    <property type="entry name" value="Kinesin_motor_dom"/>
</dbReference>
<feature type="region of interest" description="Disordered" evidence="6">
    <location>
        <begin position="542"/>
        <end position="562"/>
    </location>
</feature>
<dbReference type="PANTHER" id="PTHR24115">
    <property type="entry name" value="KINESIN-RELATED"/>
    <property type="match status" value="1"/>
</dbReference>
<comment type="caution">
    <text evidence="8">The sequence shown here is derived from an EMBL/GenBank/DDBJ whole genome shotgun (WGS) entry which is preliminary data.</text>
</comment>
<dbReference type="Proteomes" id="UP000612746">
    <property type="component" value="Unassembled WGS sequence"/>
</dbReference>
<dbReference type="GO" id="GO:0003777">
    <property type="term" value="F:microtubule motor activity"/>
    <property type="evidence" value="ECO:0007669"/>
    <property type="project" value="InterPro"/>
</dbReference>
<keyword evidence="3 5" id="KW-0067">ATP-binding</keyword>
<evidence type="ECO:0000256" key="4">
    <source>
        <dbReference type="ARBA" id="ARBA00023175"/>
    </source>
</evidence>
<feature type="region of interest" description="Disordered" evidence="6">
    <location>
        <begin position="953"/>
        <end position="975"/>
    </location>
</feature>
<dbReference type="SMART" id="SM00129">
    <property type="entry name" value="KISc"/>
    <property type="match status" value="1"/>
</dbReference>
<evidence type="ECO:0000256" key="6">
    <source>
        <dbReference type="SAM" id="MobiDB-lite"/>
    </source>
</evidence>
<evidence type="ECO:0000256" key="3">
    <source>
        <dbReference type="ARBA" id="ARBA00022840"/>
    </source>
</evidence>
<organism evidence="8 9">
    <name type="scientific">Umbelopsis vinacea</name>
    <dbReference type="NCBI Taxonomy" id="44442"/>
    <lineage>
        <taxon>Eukaryota</taxon>
        <taxon>Fungi</taxon>
        <taxon>Fungi incertae sedis</taxon>
        <taxon>Mucoromycota</taxon>
        <taxon>Mucoromycotina</taxon>
        <taxon>Umbelopsidomycetes</taxon>
        <taxon>Umbelopsidales</taxon>
        <taxon>Umbelopsidaceae</taxon>
        <taxon>Umbelopsis</taxon>
    </lineage>
</organism>
<evidence type="ECO:0000313" key="8">
    <source>
        <dbReference type="EMBL" id="KAG2176697.1"/>
    </source>
</evidence>
<dbReference type="GO" id="GO:0005871">
    <property type="term" value="C:kinesin complex"/>
    <property type="evidence" value="ECO:0007669"/>
    <property type="project" value="TreeGrafter"/>
</dbReference>
<proteinExistence type="inferred from homology"/>
<keyword evidence="1" id="KW-0493">Microtubule</keyword>
<protein>
    <recommendedName>
        <fullName evidence="7">Kinesin motor domain-containing protein</fullName>
    </recommendedName>
</protein>
<comment type="similarity">
    <text evidence="5">Belongs to the TRAFAC class myosin-kinesin ATPase superfamily. Kinesin family.</text>
</comment>
<feature type="domain" description="Kinesin motor" evidence="7">
    <location>
        <begin position="92"/>
        <end position="504"/>
    </location>
</feature>
<feature type="binding site" evidence="5">
    <location>
        <begin position="181"/>
        <end position="188"/>
    </location>
    <ligand>
        <name>ATP</name>
        <dbReference type="ChEBI" id="CHEBI:30616"/>
    </ligand>
</feature>
<dbReference type="PRINTS" id="PR00380">
    <property type="entry name" value="KINESINHEAVY"/>
</dbReference>
<dbReference type="SUPFAM" id="SSF52540">
    <property type="entry name" value="P-loop containing nucleoside triphosphate hydrolases"/>
    <property type="match status" value="1"/>
</dbReference>
<evidence type="ECO:0000256" key="2">
    <source>
        <dbReference type="ARBA" id="ARBA00022741"/>
    </source>
</evidence>
<evidence type="ECO:0000259" key="7">
    <source>
        <dbReference type="PROSITE" id="PS50067"/>
    </source>
</evidence>
<dbReference type="GO" id="GO:0005634">
    <property type="term" value="C:nucleus"/>
    <property type="evidence" value="ECO:0007669"/>
    <property type="project" value="TreeGrafter"/>
</dbReference>
<name>A0A8H7PMB9_9FUNG</name>
<dbReference type="GO" id="GO:0005874">
    <property type="term" value="C:microtubule"/>
    <property type="evidence" value="ECO:0007669"/>
    <property type="project" value="UniProtKB-KW"/>
</dbReference>
<accession>A0A8H7PMB9</accession>
<feature type="compositionally biased region" description="Basic and acidic residues" evidence="6">
    <location>
        <begin position="704"/>
        <end position="715"/>
    </location>
</feature>
<dbReference type="InterPro" id="IPR027640">
    <property type="entry name" value="Kinesin-like_fam"/>
</dbReference>
<dbReference type="GO" id="GO:0005524">
    <property type="term" value="F:ATP binding"/>
    <property type="evidence" value="ECO:0007669"/>
    <property type="project" value="UniProtKB-UniRule"/>
</dbReference>
<evidence type="ECO:0000313" key="9">
    <source>
        <dbReference type="Proteomes" id="UP000612746"/>
    </source>
</evidence>
<feature type="region of interest" description="Disordered" evidence="6">
    <location>
        <begin position="1"/>
        <end position="62"/>
    </location>
</feature>
<feature type="compositionally biased region" description="Acidic residues" evidence="6">
    <location>
        <begin position="548"/>
        <end position="561"/>
    </location>
</feature>
<keyword evidence="4 5" id="KW-0505">Motor protein</keyword>
<evidence type="ECO:0000256" key="5">
    <source>
        <dbReference type="PROSITE-ProRule" id="PRU00283"/>
    </source>
</evidence>
<sequence>MLSSTAENCPTTPTRTQRRETEYTPSKKRMTNGPGTPSRAPFRTPMHFSPTRTSTNETPLRPGQPLITSLAALAGTNVANASFYSYDPENEPIKAFLRIRPNLQLGNEKNPYMEAVSDVEVSMLPPEDSNAYRTRNRAPERYKFTKIFHEDVSQKQFFDETALPLVEDVLNGENALLFAYGVTNSGKTYSIQGTKNDSGILPRSLDVIFNSIKEYQNDSKLKPMMHSLIVPYKDKKEECREILEHIGQNRLAHPGSTNPNMKNEMRDYEERDRTVVPIDTKFEYGIWVSYSEIYTEKIYDLLVSPSQDSKRNSLPLKYEFRGEHKYISGLTEVRVHNLQEAYAILHEGQRNRAIYSTLLNNTSSRSHSIFTIKVVRVMIEDKDYIIEDPSYATLSKLSIVDLAGSERHRNTLNSGQRLKEAGNINKSLMVLGQCMDILRLNQKRVDMGKKPAIVPFRHSKLTDLFKSSFQGDGKAVMIVNVNPYDTGFDENSHVMKFAAVAKDVATWRRVHPKLDLTDVTTATRRLRTANELSLAHDRSLLDASAENTADESDDDDTEDGSDPFVNALLAQLEEVRGKWIDAETRAATIEANIRQQVTSEMSDELRNIEAMYMASTDKENVSKDKKGANKKRMDMSLVIEQLNMKTKTLQLEVTNLKATLNDQQTTKQSLMAKIVQLENEKADAVRRSIQLTKELNAQPPAPADIKRSRAARLESTKPYTPSGRHNKNSRPAPSSDITTPIKKLRLTDDPGRFNEFLELRRRLQRCVLKDDQLDGSQVNQIIKEIETYPDVTFDLVKDTGMGKLLKLACSRKWSTEHHQVEQRLRMLFRKFAKLTYPNSSLASSPMNLPSSQLSVAPVASDNSISQNVQMESIQAEDSLIMMEPELDEAPPMKEPSSDVIPLSPKPASPIIHAIDDDTMEFDEGSVSALNDITNPFLDEDKVEASALTISQSDENAPATKASETVVDADQSDRRESFVPMSPELVVTKPMDLQQEVVKTEEFDISSYHNEMMKPAKRKRKLREKKALTAEEVKRISTDLGNDKSALQ</sequence>
<evidence type="ECO:0000256" key="1">
    <source>
        <dbReference type="ARBA" id="ARBA00022701"/>
    </source>
</evidence>
<dbReference type="GO" id="GO:0016887">
    <property type="term" value="F:ATP hydrolysis activity"/>
    <property type="evidence" value="ECO:0007669"/>
    <property type="project" value="TreeGrafter"/>
</dbReference>
<feature type="compositionally biased region" description="Polar residues" evidence="6">
    <location>
        <begin position="729"/>
        <end position="738"/>
    </location>
</feature>
<dbReference type="GO" id="GO:0007018">
    <property type="term" value="P:microtubule-based movement"/>
    <property type="evidence" value="ECO:0007669"/>
    <property type="project" value="InterPro"/>
</dbReference>
<dbReference type="Gene3D" id="3.40.850.10">
    <property type="entry name" value="Kinesin motor domain"/>
    <property type="match status" value="1"/>
</dbReference>
<feature type="region of interest" description="Disordered" evidence="6">
    <location>
        <begin position="691"/>
        <end position="739"/>
    </location>
</feature>
<dbReference type="OrthoDB" id="123929at2759"/>
<keyword evidence="2 5" id="KW-0547">Nucleotide-binding</keyword>
<dbReference type="PROSITE" id="PS00411">
    <property type="entry name" value="KINESIN_MOTOR_1"/>
    <property type="match status" value="1"/>
</dbReference>
<dbReference type="InterPro" id="IPR027417">
    <property type="entry name" value="P-loop_NTPase"/>
</dbReference>
<dbReference type="AlphaFoldDB" id="A0A8H7PMB9"/>